<dbReference type="InterPro" id="IPR036872">
    <property type="entry name" value="CH_dom_sf"/>
</dbReference>
<dbReference type="SUPFAM" id="SSF47576">
    <property type="entry name" value="Calponin-homology domain, CH-domain"/>
    <property type="match status" value="1"/>
</dbReference>
<feature type="compositionally biased region" description="Acidic residues" evidence="1">
    <location>
        <begin position="734"/>
        <end position="746"/>
    </location>
</feature>
<protein>
    <submittedName>
        <fullName evidence="2">Uncharacterized protein</fullName>
    </submittedName>
</protein>
<evidence type="ECO:0000313" key="3">
    <source>
        <dbReference type="Proteomes" id="UP000193719"/>
    </source>
</evidence>
<keyword evidence="3" id="KW-1185">Reference proteome</keyword>
<feature type="compositionally biased region" description="Basic and acidic residues" evidence="1">
    <location>
        <begin position="716"/>
        <end position="728"/>
    </location>
</feature>
<sequence length="1446" mass="165714">MDKIKQKSFDNDIFSDIEDIYKPTDASIQKELVNSITNLSNLLSNGLVFINYNIYENLKQANGLNYAIPNKCKVLSEVINNNSKKNTLKQFKRQHSDPNKSKNNDSINIIITNVDKEEPIDEYFSMEQSMIKPHQDFNIGAESSMLFDQSVIFSNIDIEGDNVANQSMIFMDSNGRNIFSHENSDNHGSMFLNGLTDLHIGTETEGNNSTLVNLVDVDNNYLSSSDVESNNSTACWDDKASVSPMPGKANDFEEYSDESDDQPLKNEFNQAFSKKYPSLDTNAKLDLYNSHSLSTAIQVHQYQITPEEWNNEDDEINMAKAIMKKQGYKNASPHKKLYPVIETPYLNESNSSTVNNKDTINSSFIKDDLSITKNIVNKNVKKFNSMGIENKYIQKINSSNINYHHDSTPKSSDNNLSTLELNLIASPSQSVVSKSPSIENVSSVNNFASLQFKFNQNQNNSNEYQNNKTNHNWSYKIKQELKNTSINEENHQQVAKIIAIDDTLNDNSIIIPEKLNIKDRINDIEASILINNSTNEFSDVNQAIIKPMTVEKDEQSSFSTEIPKQNESNDVYIINATVNKSEEVDDIEDISTGTVKDIVVDLEENKKNIIKNDNSSLLFDSMKKETIELEKQTLDKNNNSIENKGQLQDSIFEHEEIEQILINNISSEVFNERNEEETNEEPIEYLSDNEKTIEEKSKISKYKNEDTILEENEQLSIEKEKDKDESKLHQQSNIEEEPIEFLTDNEDENEEPIEFLMDNEDSDENELIDYIDNNDENNEKIVEQSLLFENGTKDLINGEIIDGNLEDHIIIEEEDSIIGNAIEEALENKSFVIQENSFMDEPYANDLSFSFDGHTAFHEVMKIFEENTVLETIKEEEDIILNEEDQIENDNKILIDQLKIEENIINENDNKEVKILELIENNINEPNNIKMNDMIINSFIHENQDIIHSILPLTNDELLPVNSELSNEQIIKCDKEQDILKSKEIIPSNEAIKVDKKEINSQSVDSSSKSNKEGIEKEENKKQTEIKQNENSKAKSDEVSIKNNSNKIIQRKKKVSSKLIKKSIKSLEKAKKISSNNNRPKTIKKSNKSLVLPTRNLMPTINKQVNSPISNNNFVKAFTSTSLKQNIVNIRPIEKEITVSFSDFDNSNLLKLIPKSKTVPKITPKIITKPVSKSTPKSNLVYESKVKPLIISKSSNKTSTKKSISKINKKAVISKPERKISKSDGSSVIINERSLKKDIPPSKIIPEQRNKNKKINNINKAQLSNSKTSSSFIVASKPKIIESKNTNGIKEKIKKCNSQKSINYNYEHITYYPKSKRKTITQYPTDIRSKGNIYYKWVKELLPEYSHKFIKYELCDVMSKSYVFEAIIRKLSPEYKSSDYNPRRNIFRTLLPLDNINKFNEIFEYIQNHMNITVVITAYDLHFGNLSSIFIIIKQLQRYENNHPNF</sequence>
<feature type="region of interest" description="Disordered" evidence="1">
    <location>
        <begin position="713"/>
        <end position="746"/>
    </location>
</feature>
<reference evidence="2 3" key="1">
    <citation type="submission" date="2016-08" db="EMBL/GenBank/DDBJ databases">
        <title>Genomes of anaerobic fungi encode conserved fungal cellulosomes for biomass hydrolysis.</title>
        <authorList>
            <consortium name="DOE Joint Genome Institute"/>
            <person name="Haitjema C.H."/>
            <person name="Gilmore S.P."/>
            <person name="Henske J.K."/>
            <person name="Solomon K.V."/>
            <person name="De Groot R."/>
            <person name="Kuo A."/>
            <person name="Mondo S.J."/>
            <person name="Salamov A.A."/>
            <person name="Labutti K."/>
            <person name="Zhao Z."/>
            <person name="Chiniquy J."/>
            <person name="Barry K."/>
            <person name="Brewer H.M."/>
            <person name="Purvine S.O."/>
            <person name="Wright A.T."/>
            <person name="Boxma B."/>
            <person name="Van Alen T."/>
            <person name="Hackstein J.H."/>
            <person name="Baker S.E."/>
            <person name="Grigoriev I.V."/>
            <person name="O'Malley M.A."/>
        </authorList>
    </citation>
    <scope>NUCLEOTIDE SEQUENCE [LARGE SCALE GENOMIC DNA]</scope>
    <source>
        <strain evidence="3">finn</strain>
    </source>
</reference>
<dbReference type="Proteomes" id="UP000193719">
    <property type="component" value="Unassembled WGS sequence"/>
</dbReference>
<evidence type="ECO:0000256" key="1">
    <source>
        <dbReference type="SAM" id="MobiDB-lite"/>
    </source>
</evidence>
<organism evidence="2 3">
    <name type="scientific">Piromyces finnis</name>
    <dbReference type="NCBI Taxonomy" id="1754191"/>
    <lineage>
        <taxon>Eukaryota</taxon>
        <taxon>Fungi</taxon>
        <taxon>Fungi incertae sedis</taxon>
        <taxon>Chytridiomycota</taxon>
        <taxon>Chytridiomycota incertae sedis</taxon>
        <taxon>Neocallimastigomycetes</taxon>
        <taxon>Neocallimastigales</taxon>
        <taxon>Neocallimastigaceae</taxon>
        <taxon>Piromyces</taxon>
    </lineage>
</organism>
<accession>A0A1Y1VKS6</accession>
<proteinExistence type="predicted"/>
<dbReference type="EMBL" id="MCFH01000004">
    <property type="protein sequence ID" value="ORX58358.1"/>
    <property type="molecule type" value="Genomic_DNA"/>
</dbReference>
<name>A0A1Y1VKS6_9FUNG</name>
<reference evidence="2 3" key="2">
    <citation type="submission" date="2016-08" db="EMBL/GenBank/DDBJ databases">
        <title>Pervasive Adenine N6-methylation of Active Genes in Fungi.</title>
        <authorList>
            <consortium name="DOE Joint Genome Institute"/>
            <person name="Mondo S.J."/>
            <person name="Dannebaum R.O."/>
            <person name="Kuo R.C."/>
            <person name="Labutti K."/>
            <person name="Haridas S."/>
            <person name="Kuo A."/>
            <person name="Salamov A."/>
            <person name="Ahrendt S.R."/>
            <person name="Lipzen A."/>
            <person name="Sullivan W."/>
            <person name="Andreopoulos W.B."/>
            <person name="Clum A."/>
            <person name="Lindquist E."/>
            <person name="Daum C."/>
            <person name="Ramamoorthy G.K."/>
            <person name="Gryganskyi A."/>
            <person name="Culley D."/>
            <person name="Magnuson J.K."/>
            <person name="James T.Y."/>
            <person name="O'Malley M.A."/>
            <person name="Stajich J.E."/>
            <person name="Spatafora J.W."/>
            <person name="Visel A."/>
            <person name="Grigoriev I.V."/>
        </authorList>
    </citation>
    <scope>NUCLEOTIDE SEQUENCE [LARGE SCALE GENOMIC DNA]</scope>
    <source>
        <strain evidence="3">finn</strain>
    </source>
</reference>
<feature type="compositionally biased region" description="Basic and acidic residues" evidence="1">
    <location>
        <begin position="1010"/>
        <end position="1040"/>
    </location>
</feature>
<gene>
    <name evidence="2" type="ORF">BCR36DRAFT_408879</name>
</gene>
<comment type="caution">
    <text evidence="2">The sequence shown here is derived from an EMBL/GenBank/DDBJ whole genome shotgun (WGS) entry which is preliminary data.</text>
</comment>
<feature type="region of interest" description="Disordered" evidence="1">
    <location>
        <begin position="997"/>
        <end position="1041"/>
    </location>
</feature>
<evidence type="ECO:0000313" key="2">
    <source>
        <dbReference type="EMBL" id="ORX58358.1"/>
    </source>
</evidence>
<dbReference type="OrthoDB" id="2159594at2759"/>